<feature type="compositionally biased region" description="Polar residues" evidence="1">
    <location>
        <begin position="204"/>
        <end position="216"/>
    </location>
</feature>
<sequence length="312" mass="33756">MDLLGALNATQTRHQLEVLELNRKAQDELVSMLRKHEVEVTDLLHHQAQNALPTPPAQARFASTLSSIDRMPPPPTPTRRAPCDPVNSPTDDGNSSADTLKRSSRKRHKTESVSSDEESSYDPEEPAPPTSRLERSRKKSKPSTTADTSTRASRSASRASTLRDFPGRVGRTCGVSKIKLPPKPKSTVKRPTSANSASAPSTPRKQITKTPSTPQAPKTARYAAHNGSPIPFPPTLASPLNTSAASLVGFSKALNASNLPKRAARAEAEKKTREYLLETGRVARMDDNELASEIEAQAEIEDADMDSDGVLN</sequence>
<accession>A0A6A5X1D3</accession>
<feature type="compositionally biased region" description="Low complexity" evidence="1">
    <location>
        <begin position="191"/>
        <end position="203"/>
    </location>
</feature>
<evidence type="ECO:0000256" key="1">
    <source>
        <dbReference type="SAM" id="MobiDB-lite"/>
    </source>
</evidence>
<dbReference type="Proteomes" id="UP000799779">
    <property type="component" value="Unassembled WGS sequence"/>
</dbReference>
<dbReference type="AlphaFoldDB" id="A0A6A5X1D3"/>
<feature type="compositionally biased region" description="Polar residues" evidence="1">
    <location>
        <begin position="87"/>
        <end position="98"/>
    </location>
</feature>
<proteinExistence type="predicted"/>
<gene>
    <name evidence="2" type="ORF">P154DRAFT_63543</name>
</gene>
<feature type="compositionally biased region" description="Acidic residues" evidence="1">
    <location>
        <begin position="114"/>
        <end position="125"/>
    </location>
</feature>
<protein>
    <submittedName>
        <fullName evidence="2">Uncharacterized protein</fullName>
    </submittedName>
</protein>
<keyword evidence="3" id="KW-1185">Reference proteome</keyword>
<organism evidence="2 3">
    <name type="scientific">Amniculicola lignicola CBS 123094</name>
    <dbReference type="NCBI Taxonomy" id="1392246"/>
    <lineage>
        <taxon>Eukaryota</taxon>
        <taxon>Fungi</taxon>
        <taxon>Dikarya</taxon>
        <taxon>Ascomycota</taxon>
        <taxon>Pezizomycotina</taxon>
        <taxon>Dothideomycetes</taxon>
        <taxon>Pleosporomycetidae</taxon>
        <taxon>Pleosporales</taxon>
        <taxon>Amniculicolaceae</taxon>
        <taxon>Amniculicola</taxon>
    </lineage>
</organism>
<feature type="region of interest" description="Disordered" evidence="1">
    <location>
        <begin position="66"/>
        <end position="235"/>
    </location>
</feature>
<dbReference type="EMBL" id="ML977569">
    <property type="protein sequence ID" value="KAF2003956.1"/>
    <property type="molecule type" value="Genomic_DNA"/>
</dbReference>
<evidence type="ECO:0000313" key="2">
    <source>
        <dbReference type="EMBL" id="KAF2003956.1"/>
    </source>
</evidence>
<name>A0A6A5X1D3_9PLEO</name>
<feature type="compositionally biased region" description="Low complexity" evidence="1">
    <location>
        <begin position="143"/>
        <end position="163"/>
    </location>
</feature>
<evidence type="ECO:0000313" key="3">
    <source>
        <dbReference type="Proteomes" id="UP000799779"/>
    </source>
</evidence>
<reference evidence="2" key="1">
    <citation type="journal article" date="2020" name="Stud. Mycol.">
        <title>101 Dothideomycetes genomes: a test case for predicting lifestyles and emergence of pathogens.</title>
        <authorList>
            <person name="Haridas S."/>
            <person name="Albert R."/>
            <person name="Binder M."/>
            <person name="Bloem J."/>
            <person name="Labutti K."/>
            <person name="Salamov A."/>
            <person name="Andreopoulos B."/>
            <person name="Baker S."/>
            <person name="Barry K."/>
            <person name="Bills G."/>
            <person name="Bluhm B."/>
            <person name="Cannon C."/>
            <person name="Castanera R."/>
            <person name="Culley D."/>
            <person name="Daum C."/>
            <person name="Ezra D."/>
            <person name="Gonzalez J."/>
            <person name="Henrissat B."/>
            <person name="Kuo A."/>
            <person name="Liang C."/>
            <person name="Lipzen A."/>
            <person name="Lutzoni F."/>
            <person name="Magnuson J."/>
            <person name="Mondo S."/>
            <person name="Nolan M."/>
            <person name="Ohm R."/>
            <person name="Pangilinan J."/>
            <person name="Park H.-J."/>
            <person name="Ramirez L."/>
            <person name="Alfaro M."/>
            <person name="Sun H."/>
            <person name="Tritt A."/>
            <person name="Yoshinaga Y."/>
            <person name="Zwiers L.-H."/>
            <person name="Turgeon B."/>
            <person name="Goodwin S."/>
            <person name="Spatafora J."/>
            <person name="Crous P."/>
            <person name="Grigoriev I."/>
        </authorList>
    </citation>
    <scope>NUCLEOTIDE SEQUENCE</scope>
    <source>
        <strain evidence="2">CBS 123094</strain>
    </source>
</reference>